<dbReference type="EMBL" id="BAAADV010000001">
    <property type="protein sequence ID" value="GAA0665566.1"/>
    <property type="molecule type" value="Genomic_DNA"/>
</dbReference>
<feature type="region of interest" description="Disordered" evidence="1">
    <location>
        <begin position="109"/>
        <end position="135"/>
    </location>
</feature>
<evidence type="ECO:0000313" key="3">
    <source>
        <dbReference type="Proteomes" id="UP001500420"/>
    </source>
</evidence>
<reference evidence="2 3" key="1">
    <citation type="journal article" date="2019" name="Int. J. Syst. Evol. Microbiol.">
        <title>The Global Catalogue of Microorganisms (GCM) 10K type strain sequencing project: providing services to taxonomists for standard genome sequencing and annotation.</title>
        <authorList>
            <consortium name="The Broad Institute Genomics Platform"/>
            <consortium name="The Broad Institute Genome Sequencing Center for Infectious Disease"/>
            <person name="Wu L."/>
            <person name="Ma J."/>
        </authorList>
    </citation>
    <scope>NUCLEOTIDE SEQUENCE [LARGE SCALE GENOMIC DNA]</scope>
    <source>
        <strain evidence="2 3">JCM 16328</strain>
    </source>
</reference>
<evidence type="ECO:0000313" key="2">
    <source>
        <dbReference type="EMBL" id="GAA0665566.1"/>
    </source>
</evidence>
<proteinExistence type="predicted"/>
<comment type="caution">
    <text evidence="2">The sequence shown here is derived from an EMBL/GenBank/DDBJ whole genome shotgun (WGS) entry which is preliminary data.</text>
</comment>
<keyword evidence="3" id="KW-1185">Reference proteome</keyword>
<organism evidence="2 3">
    <name type="scientific">Natronoarchaeum mannanilyticum</name>
    <dbReference type="NCBI Taxonomy" id="926360"/>
    <lineage>
        <taxon>Archaea</taxon>
        <taxon>Methanobacteriati</taxon>
        <taxon>Methanobacteriota</taxon>
        <taxon>Stenosarchaea group</taxon>
        <taxon>Halobacteria</taxon>
        <taxon>Halobacteriales</taxon>
        <taxon>Natronoarchaeaceae</taxon>
    </lineage>
</organism>
<dbReference type="RefSeq" id="WP_343772620.1">
    <property type="nucleotide sequence ID" value="NZ_BAAADV010000001.1"/>
</dbReference>
<dbReference type="AlphaFoldDB" id="A0AAV3T6R1"/>
<sequence>MSREDLTDDERDALHEFQLAAEYLQRAYGDLLECHHAVGHAMDRMSDAEELLRDAGHEELADELRHEHLPAGAIEDKWTYEIVEEFRDGFYADLTDYEAAVREELADGERHISEKRQRDQLRERAADGLAESPGE</sequence>
<gene>
    <name evidence="2" type="ORF">GCM10009020_08310</name>
</gene>
<name>A0AAV3T6R1_9EURY</name>
<feature type="compositionally biased region" description="Basic and acidic residues" evidence="1">
    <location>
        <begin position="109"/>
        <end position="126"/>
    </location>
</feature>
<protein>
    <recommendedName>
        <fullName evidence="4">DUF2383 domain-containing protein</fullName>
    </recommendedName>
</protein>
<evidence type="ECO:0008006" key="4">
    <source>
        <dbReference type="Google" id="ProtNLM"/>
    </source>
</evidence>
<evidence type="ECO:0000256" key="1">
    <source>
        <dbReference type="SAM" id="MobiDB-lite"/>
    </source>
</evidence>
<accession>A0AAV3T6R1</accession>
<dbReference type="Proteomes" id="UP001500420">
    <property type="component" value="Unassembled WGS sequence"/>
</dbReference>